<dbReference type="InterPro" id="IPR036390">
    <property type="entry name" value="WH_DNA-bd_sf"/>
</dbReference>
<dbReference type="InterPro" id="IPR000847">
    <property type="entry name" value="LysR_HTH_N"/>
</dbReference>
<dbReference type="GO" id="GO:0006351">
    <property type="term" value="P:DNA-templated transcription"/>
    <property type="evidence" value="ECO:0007669"/>
    <property type="project" value="TreeGrafter"/>
</dbReference>
<evidence type="ECO:0000256" key="1">
    <source>
        <dbReference type="ARBA" id="ARBA00009437"/>
    </source>
</evidence>
<dbReference type="GO" id="GO:0043565">
    <property type="term" value="F:sequence-specific DNA binding"/>
    <property type="evidence" value="ECO:0007669"/>
    <property type="project" value="TreeGrafter"/>
</dbReference>
<evidence type="ECO:0000313" key="6">
    <source>
        <dbReference type="EMBL" id="GLS26044.1"/>
    </source>
</evidence>
<dbReference type="AlphaFoldDB" id="A0AA37WLJ4"/>
<name>A0AA37WLJ4_9GAMM</name>
<keyword evidence="4" id="KW-0804">Transcription</keyword>
<comment type="similarity">
    <text evidence="1">Belongs to the LysR transcriptional regulatory family.</text>
</comment>
<evidence type="ECO:0000256" key="4">
    <source>
        <dbReference type="ARBA" id="ARBA00023163"/>
    </source>
</evidence>
<reference evidence="6 7" key="1">
    <citation type="journal article" date="2014" name="Int. J. Syst. Evol. Microbiol.">
        <title>Complete genome sequence of Corynebacterium casei LMG S-19264T (=DSM 44701T), isolated from a smear-ripened cheese.</title>
        <authorList>
            <consortium name="US DOE Joint Genome Institute (JGI-PGF)"/>
            <person name="Walter F."/>
            <person name="Albersmeier A."/>
            <person name="Kalinowski J."/>
            <person name="Ruckert C."/>
        </authorList>
    </citation>
    <scope>NUCLEOTIDE SEQUENCE [LARGE SCALE GENOMIC DNA]</scope>
    <source>
        <strain evidence="6 7">NBRC 110095</strain>
    </source>
</reference>
<organism evidence="6 7">
    <name type="scientific">Marinibactrum halimedae</name>
    <dbReference type="NCBI Taxonomy" id="1444977"/>
    <lineage>
        <taxon>Bacteria</taxon>
        <taxon>Pseudomonadati</taxon>
        <taxon>Pseudomonadota</taxon>
        <taxon>Gammaproteobacteria</taxon>
        <taxon>Cellvibrionales</taxon>
        <taxon>Cellvibrionaceae</taxon>
        <taxon>Marinibactrum</taxon>
    </lineage>
</organism>
<dbReference type="InterPro" id="IPR005119">
    <property type="entry name" value="LysR_subst-bd"/>
</dbReference>
<keyword evidence="7" id="KW-1185">Reference proteome</keyword>
<gene>
    <name evidence="6" type="ORF">GCM10007877_17590</name>
</gene>
<dbReference type="Gene3D" id="3.40.190.290">
    <property type="match status" value="1"/>
</dbReference>
<dbReference type="PROSITE" id="PS50931">
    <property type="entry name" value="HTH_LYSR"/>
    <property type="match status" value="1"/>
</dbReference>
<dbReference type="SUPFAM" id="SSF53850">
    <property type="entry name" value="Periplasmic binding protein-like II"/>
    <property type="match status" value="1"/>
</dbReference>
<dbReference type="InterPro" id="IPR058163">
    <property type="entry name" value="LysR-type_TF_proteobact-type"/>
</dbReference>
<proteinExistence type="inferred from homology"/>
<evidence type="ECO:0000259" key="5">
    <source>
        <dbReference type="PROSITE" id="PS50931"/>
    </source>
</evidence>
<comment type="caution">
    <text evidence="6">The sequence shown here is derived from an EMBL/GenBank/DDBJ whole genome shotgun (WGS) entry which is preliminary data.</text>
</comment>
<evidence type="ECO:0000256" key="2">
    <source>
        <dbReference type="ARBA" id="ARBA00023015"/>
    </source>
</evidence>
<dbReference type="Proteomes" id="UP001156870">
    <property type="component" value="Unassembled WGS sequence"/>
</dbReference>
<dbReference type="PANTHER" id="PTHR30537">
    <property type="entry name" value="HTH-TYPE TRANSCRIPTIONAL REGULATOR"/>
    <property type="match status" value="1"/>
</dbReference>
<dbReference type="SUPFAM" id="SSF46785">
    <property type="entry name" value="Winged helix' DNA-binding domain"/>
    <property type="match status" value="1"/>
</dbReference>
<accession>A0AA37WLJ4</accession>
<dbReference type="EMBL" id="BSPD01000038">
    <property type="protein sequence ID" value="GLS26044.1"/>
    <property type="molecule type" value="Genomic_DNA"/>
</dbReference>
<dbReference type="PANTHER" id="PTHR30537:SF35">
    <property type="entry name" value="TRANSCRIPTIONAL REGULATORY PROTEIN"/>
    <property type="match status" value="1"/>
</dbReference>
<dbReference type="InterPro" id="IPR036388">
    <property type="entry name" value="WH-like_DNA-bd_sf"/>
</dbReference>
<dbReference type="RefSeq" id="WP_232595735.1">
    <property type="nucleotide sequence ID" value="NZ_BSPD01000038.1"/>
</dbReference>
<dbReference type="GO" id="GO:0003700">
    <property type="term" value="F:DNA-binding transcription factor activity"/>
    <property type="evidence" value="ECO:0007669"/>
    <property type="project" value="InterPro"/>
</dbReference>
<keyword evidence="2" id="KW-0805">Transcription regulation</keyword>
<dbReference type="Pfam" id="PF00126">
    <property type="entry name" value="HTH_1"/>
    <property type="match status" value="1"/>
</dbReference>
<protein>
    <submittedName>
        <fullName evidence="6">LysR family transcriptional regulator</fullName>
    </submittedName>
</protein>
<dbReference type="Pfam" id="PF03466">
    <property type="entry name" value="LysR_substrate"/>
    <property type="match status" value="1"/>
</dbReference>
<keyword evidence="3" id="KW-0238">DNA-binding</keyword>
<evidence type="ECO:0000256" key="3">
    <source>
        <dbReference type="ARBA" id="ARBA00023125"/>
    </source>
</evidence>
<sequence>MKSNLEDMKLFLRIVEVGSLRQVAIEYMTEASTISRRLSALEKRLGVKLIERSKVQSFPTEVGKAYYERLRHLLTQIDSLESDISDTTNTPSGLLRVSCPVDFGALYIAPWLHDLQQAYPDLKIELLLNDQMVNLVEEGIDVALRIGQLPDSAIRARHLGNMGVAIVGSKQYLETHGTPKTPQDLEKHNFVLYNWLHKPTSMTFKQGEVEKKVHMNSTFAANNVGAIMNVVKKGGGLHYAPKWFLHKEGRDHDLVEVLEDWQKPSFPLNALYIAPSTDLIPAKVRVFIDLLLKNIAHIVI</sequence>
<evidence type="ECO:0000313" key="7">
    <source>
        <dbReference type="Proteomes" id="UP001156870"/>
    </source>
</evidence>
<feature type="domain" description="HTH lysR-type" evidence="5">
    <location>
        <begin position="1"/>
        <end position="60"/>
    </location>
</feature>
<dbReference type="Gene3D" id="1.10.10.10">
    <property type="entry name" value="Winged helix-like DNA-binding domain superfamily/Winged helix DNA-binding domain"/>
    <property type="match status" value="1"/>
</dbReference>
<dbReference type="CDD" id="cd08422">
    <property type="entry name" value="PBP2_CrgA_like"/>
    <property type="match status" value="1"/>
</dbReference>